<feature type="active site" evidence="3">
    <location>
        <position position="36"/>
    </location>
</feature>
<evidence type="ECO:0000313" key="5">
    <source>
        <dbReference type="EMBL" id="KAA9378266.1"/>
    </source>
</evidence>
<dbReference type="EMBL" id="VYTZ01000005">
    <property type="protein sequence ID" value="KAA9378266.1"/>
    <property type="molecule type" value="Genomic_DNA"/>
</dbReference>
<dbReference type="PRINTS" id="PR00727">
    <property type="entry name" value="LEADERPTASE"/>
</dbReference>
<comment type="caution">
    <text evidence="5">The sequence shown here is derived from an EMBL/GenBank/DDBJ whole genome shotgun (WGS) entry which is preliminary data.</text>
</comment>
<feature type="domain" description="Peptidase S26" evidence="4">
    <location>
        <begin position="119"/>
        <end position="156"/>
    </location>
</feature>
<dbReference type="PANTHER" id="PTHR43390">
    <property type="entry name" value="SIGNAL PEPTIDASE I"/>
    <property type="match status" value="1"/>
</dbReference>
<reference evidence="5 6" key="1">
    <citation type="submission" date="2019-09" db="EMBL/GenBank/DDBJ databases">
        <title>Screening of Novel Bioactive Compounds from Soil-Associated.</title>
        <authorList>
            <person name="Gong X."/>
        </authorList>
    </citation>
    <scope>NUCLEOTIDE SEQUENCE [LARGE SCALE GENOMIC DNA]</scope>
    <source>
        <strain evidence="5 6">Gxj-6</strain>
    </source>
</reference>
<evidence type="ECO:0000259" key="4">
    <source>
        <dbReference type="Pfam" id="PF10502"/>
    </source>
</evidence>
<evidence type="ECO:0000313" key="6">
    <source>
        <dbReference type="Proteomes" id="UP000327011"/>
    </source>
</evidence>
<organism evidence="5 6">
    <name type="scientific">Microbispora cellulosiformans</name>
    <dbReference type="NCBI Taxonomy" id="2614688"/>
    <lineage>
        <taxon>Bacteria</taxon>
        <taxon>Bacillati</taxon>
        <taxon>Actinomycetota</taxon>
        <taxon>Actinomycetes</taxon>
        <taxon>Streptosporangiales</taxon>
        <taxon>Streptosporangiaceae</taxon>
        <taxon>Microbispora</taxon>
    </lineage>
</organism>
<dbReference type="GO" id="GO:0005886">
    <property type="term" value="C:plasma membrane"/>
    <property type="evidence" value="ECO:0007669"/>
    <property type="project" value="UniProtKB-SubCell"/>
</dbReference>
<sequence>MTPVPLVVSAALAAGLTAAALALRRTLRVVEVHGESMRPALRPGDRVLVRNLRPGRAGARVRRGDVVVIARVGPEEGLTLDGGTNLVIKRAAAVAGDPIPPGFEAHAEALGEASGEGPGEARVPPGRLLVLGDNPSRSTDSRQWGPLPESRITGVVLRRLNA</sequence>
<feature type="domain" description="Peptidase S26" evidence="4">
    <location>
        <begin position="16"/>
        <end position="99"/>
    </location>
</feature>
<dbReference type="Gene3D" id="2.10.109.10">
    <property type="entry name" value="Umud Fragment, subunit A"/>
    <property type="match status" value="1"/>
</dbReference>
<evidence type="ECO:0000256" key="1">
    <source>
        <dbReference type="ARBA" id="ARBA00004401"/>
    </source>
</evidence>
<evidence type="ECO:0000256" key="2">
    <source>
        <dbReference type="ARBA" id="ARBA00009370"/>
    </source>
</evidence>
<dbReference type="Pfam" id="PF10502">
    <property type="entry name" value="Peptidase_S26"/>
    <property type="match status" value="2"/>
</dbReference>
<proteinExistence type="inferred from homology"/>
<dbReference type="InterPro" id="IPR036286">
    <property type="entry name" value="LexA/Signal_pep-like_sf"/>
</dbReference>
<name>A0A5J5K514_9ACTN</name>
<evidence type="ECO:0000256" key="3">
    <source>
        <dbReference type="PIRSR" id="PIRSR600223-1"/>
    </source>
</evidence>
<dbReference type="RefSeq" id="WP_150934178.1">
    <property type="nucleotide sequence ID" value="NZ_VYTZ01000005.1"/>
</dbReference>
<dbReference type="AlphaFoldDB" id="A0A5J5K514"/>
<dbReference type="GO" id="GO:0006465">
    <property type="term" value="P:signal peptide processing"/>
    <property type="evidence" value="ECO:0007669"/>
    <property type="project" value="InterPro"/>
</dbReference>
<dbReference type="InterPro" id="IPR019533">
    <property type="entry name" value="Peptidase_S26"/>
</dbReference>
<protein>
    <submittedName>
        <fullName evidence="5">S26 family signal peptidase</fullName>
    </submittedName>
</protein>
<feature type="active site" evidence="3">
    <location>
        <position position="89"/>
    </location>
</feature>
<keyword evidence="6" id="KW-1185">Reference proteome</keyword>
<gene>
    <name evidence="5" type="ORF">F5972_15405</name>
</gene>
<dbReference type="CDD" id="cd06530">
    <property type="entry name" value="S26_SPase_I"/>
    <property type="match status" value="1"/>
</dbReference>
<dbReference type="Proteomes" id="UP000327011">
    <property type="component" value="Unassembled WGS sequence"/>
</dbReference>
<dbReference type="InterPro" id="IPR000223">
    <property type="entry name" value="Pept_S26A_signal_pept_1"/>
</dbReference>
<accession>A0A5J5K514</accession>
<dbReference type="GO" id="GO:0004252">
    <property type="term" value="F:serine-type endopeptidase activity"/>
    <property type="evidence" value="ECO:0007669"/>
    <property type="project" value="InterPro"/>
</dbReference>
<dbReference type="PANTHER" id="PTHR43390:SF1">
    <property type="entry name" value="CHLOROPLAST PROCESSING PEPTIDASE"/>
    <property type="match status" value="1"/>
</dbReference>
<comment type="subcellular location">
    <subcellularLocation>
        <location evidence="1">Cell membrane</location>
        <topology evidence="1">Single-pass type II membrane protein</topology>
    </subcellularLocation>
</comment>
<comment type="similarity">
    <text evidence="2">Belongs to the peptidase S26 family.</text>
</comment>
<dbReference type="SUPFAM" id="SSF51306">
    <property type="entry name" value="LexA/Signal peptidase"/>
    <property type="match status" value="1"/>
</dbReference>